<dbReference type="PANTHER" id="PTHR30572">
    <property type="entry name" value="MEMBRANE COMPONENT OF TRANSPORTER-RELATED"/>
    <property type="match status" value="1"/>
</dbReference>
<feature type="transmembrane region" description="Helical" evidence="6">
    <location>
        <begin position="753"/>
        <end position="776"/>
    </location>
</feature>
<sequence length="790" mass="88806">MIGNYLKIAWRNLIKNKGYSVINIGGLSIGMSCSILILLWVLDETSYDKFHTNANQIYRLTVDAGGDFKAAVSPAGMASGLQDIIPGIESTMRLSPPITALFEANNLKFEEQRVFCADANFLEMFNFSLLKGHPKTALQNPNGILITATTARKYFGSEDALGKIIRKDNKDTFTITGILADTPSNSHLQFDIILPMAYLAKTDKNLIKNTWDNFGFYSYIQFNRGHKLSSEARTDLENEINQIYASKSPEFQPKFQLQPLTDIHLHSSNLQIDVSGHGNIQYVNIFIIIAFIILLVACINFMNLATAQSFRRAKEVGLRKVIGAKRKQLIFQFLSESILISFISLFIAICIIYLVTPAFNNLTEKQIVFQLLDNKIWLNLILIGLITGLFSGSYPALFLSGFKPIKAIKGRLRSGHENLLFRNGLVITQFVVSVFLLVGTVVVYKQLNFIKDKDLGFDKSNLLYIPEKDGIYNKRSALKTVLQQNPLTSDFSMVSDLPTNLITGAVNVEWEGKDPNSKIIFPRIDIDENFTSVFQIETLRGRSFSKAFGTDASNYVINEKAMKVMGMNLETAIGKNISFQDKKGTIIGVVKDFNFKPLQYAIEPLILRFREKNNIVVVRTQPGKTEATIKALKEIYGNLNSAFPFAYNFVDKDLENQYRGEQQMGTVFNLFAILAIFISCIGLYGLSAFIAEQRIKEIGIRKVLGASIFGLVNMLSKDFFKLVLTALFIATPIAWYVMDTWLQDFAYHINIRWWMFALSGIAIVVIALTTISFQTIKAAITNPIKSLKTE</sequence>
<keyword evidence="10" id="KW-1185">Reference proteome</keyword>
<evidence type="ECO:0000256" key="3">
    <source>
        <dbReference type="ARBA" id="ARBA00022692"/>
    </source>
</evidence>
<evidence type="ECO:0000256" key="4">
    <source>
        <dbReference type="ARBA" id="ARBA00022989"/>
    </source>
</evidence>
<reference evidence="9" key="1">
    <citation type="submission" date="2023-07" db="EMBL/GenBank/DDBJ databases">
        <title>Two novel species in the genus Flavivirga.</title>
        <authorList>
            <person name="Kwon K."/>
        </authorList>
    </citation>
    <scope>NUCLEOTIDE SEQUENCE</scope>
    <source>
        <strain evidence="9">KCTC 52353</strain>
    </source>
</reference>
<dbReference type="InterPro" id="IPR003838">
    <property type="entry name" value="ABC3_permease_C"/>
</dbReference>
<organism evidence="9 10">
    <name type="scientific">Flavivirga aquimarina</name>
    <dbReference type="NCBI Taxonomy" id="2027862"/>
    <lineage>
        <taxon>Bacteria</taxon>
        <taxon>Pseudomonadati</taxon>
        <taxon>Bacteroidota</taxon>
        <taxon>Flavobacteriia</taxon>
        <taxon>Flavobacteriales</taxon>
        <taxon>Flavobacteriaceae</taxon>
        <taxon>Flavivirga</taxon>
    </lineage>
</organism>
<feature type="domain" description="ABC3 transporter permease C-terminal" evidence="7">
    <location>
        <begin position="287"/>
        <end position="397"/>
    </location>
</feature>
<dbReference type="PROSITE" id="PS51257">
    <property type="entry name" value="PROKAR_LIPOPROTEIN"/>
    <property type="match status" value="1"/>
</dbReference>
<keyword evidence="3 6" id="KW-0812">Transmembrane</keyword>
<feature type="transmembrane region" description="Helical" evidence="6">
    <location>
        <begin position="420"/>
        <end position="444"/>
    </location>
</feature>
<feature type="transmembrane region" description="Helical" evidence="6">
    <location>
        <begin position="282"/>
        <end position="304"/>
    </location>
</feature>
<keyword evidence="5 6" id="KW-0472">Membrane</keyword>
<dbReference type="PANTHER" id="PTHR30572:SF18">
    <property type="entry name" value="ABC-TYPE MACROLIDE FAMILY EXPORT SYSTEM PERMEASE COMPONENT 2"/>
    <property type="match status" value="1"/>
</dbReference>
<evidence type="ECO:0000256" key="5">
    <source>
        <dbReference type="ARBA" id="ARBA00023136"/>
    </source>
</evidence>
<comment type="subcellular location">
    <subcellularLocation>
        <location evidence="1">Cell membrane</location>
        <topology evidence="1">Multi-pass membrane protein</topology>
    </subcellularLocation>
</comment>
<feature type="domain" description="MacB-like periplasmic core" evidence="8">
    <location>
        <begin position="20"/>
        <end position="201"/>
    </location>
</feature>
<feature type="transmembrane region" description="Helical" evidence="6">
    <location>
        <begin position="719"/>
        <end position="738"/>
    </location>
</feature>
<evidence type="ECO:0000256" key="2">
    <source>
        <dbReference type="ARBA" id="ARBA00022475"/>
    </source>
</evidence>
<dbReference type="InterPro" id="IPR025857">
    <property type="entry name" value="MacB_PCD"/>
</dbReference>
<gene>
    <name evidence="9" type="ORF">Q4Q35_13635</name>
</gene>
<evidence type="ECO:0000313" key="9">
    <source>
        <dbReference type="EMBL" id="MDO5970851.1"/>
    </source>
</evidence>
<feature type="transmembrane region" description="Helical" evidence="6">
    <location>
        <begin position="329"/>
        <end position="356"/>
    </location>
</feature>
<name>A0ABT8WCI4_9FLAO</name>
<proteinExistence type="predicted"/>
<evidence type="ECO:0000313" key="10">
    <source>
        <dbReference type="Proteomes" id="UP001176883"/>
    </source>
</evidence>
<keyword evidence="4 6" id="KW-1133">Transmembrane helix</keyword>
<dbReference type="Proteomes" id="UP001176883">
    <property type="component" value="Unassembled WGS sequence"/>
</dbReference>
<evidence type="ECO:0000259" key="8">
    <source>
        <dbReference type="Pfam" id="PF12704"/>
    </source>
</evidence>
<dbReference type="Pfam" id="PF02687">
    <property type="entry name" value="FtsX"/>
    <property type="match status" value="2"/>
</dbReference>
<feature type="domain" description="ABC3 transporter permease C-terminal" evidence="7">
    <location>
        <begin position="670"/>
        <end position="783"/>
    </location>
</feature>
<protein>
    <submittedName>
        <fullName evidence="9">ABC transporter permease</fullName>
    </submittedName>
</protein>
<feature type="transmembrane region" description="Helical" evidence="6">
    <location>
        <begin position="376"/>
        <end position="399"/>
    </location>
</feature>
<dbReference type="RefSeq" id="WP_303278543.1">
    <property type="nucleotide sequence ID" value="NZ_JAUOEK010000134.1"/>
</dbReference>
<feature type="transmembrane region" description="Helical" evidence="6">
    <location>
        <begin position="21"/>
        <end position="42"/>
    </location>
</feature>
<comment type="caution">
    <text evidence="9">The sequence shown here is derived from an EMBL/GenBank/DDBJ whole genome shotgun (WGS) entry which is preliminary data.</text>
</comment>
<accession>A0ABT8WCI4</accession>
<dbReference type="EMBL" id="JAUOEK010000134">
    <property type="protein sequence ID" value="MDO5970851.1"/>
    <property type="molecule type" value="Genomic_DNA"/>
</dbReference>
<evidence type="ECO:0000256" key="6">
    <source>
        <dbReference type="SAM" id="Phobius"/>
    </source>
</evidence>
<feature type="transmembrane region" description="Helical" evidence="6">
    <location>
        <begin position="667"/>
        <end position="691"/>
    </location>
</feature>
<dbReference type="InterPro" id="IPR050250">
    <property type="entry name" value="Macrolide_Exporter_MacB"/>
</dbReference>
<dbReference type="Pfam" id="PF12704">
    <property type="entry name" value="MacB_PCD"/>
    <property type="match status" value="1"/>
</dbReference>
<evidence type="ECO:0000259" key="7">
    <source>
        <dbReference type="Pfam" id="PF02687"/>
    </source>
</evidence>
<evidence type="ECO:0000256" key="1">
    <source>
        <dbReference type="ARBA" id="ARBA00004651"/>
    </source>
</evidence>
<keyword evidence="2" id="KW-1003">Cell membrane</keyword>